<proteinExistence type="inferred from homology"/>
<dbReference type="GO" id="GO:0004419">
    <property type="term" value="F:hydroxymethylglutaryl-CoA lyase activity"/>
    <property type="evidence" value="ECO:0007669"/>
    <property type="project" value="UniProtKB-EC"/>
</dbReference>
<dbReference type="EC" id="4.1.3.4" evidence="5"/>
<dbReference type="CDD" id="cd07938">
    <property type="entry name" value="DRE_TIM_HMGL"/>
    <property type="match status" value="1"/>
</dbReference>
<dbReference type="AlphaFoldDB" id="A0A5E4XX00"/>
<dbReference type="SUPFAM" id="SSF51569">
    <property type="entry name" value="Aldolase"/>
    <property type="match status" value="1"/>
</dbReference>
<dbReference type="InterPro" id="IPR000891">
    <property type="entry name" value="PYR_CT"/>
</dbReference>
<comment type="similarity">
    <text evidence="1">Belongs to the HMG-CoA lyase family.</text>
</comment>
<dbReference type="Gene3D" id="3.20.20.70">
    <property type="entry name" value="Aldolase class I"/>
    <property type="match status" value="1"/>
</dbReference>
<evidence type="ECO:0000256" key="1">
    <source>
        <dbReference type="ARBA" id="ARBA00009405"/>
    </source>
</evidence>
<keyword evidence="3 5" id="KW-0456">Lyase</keyword>
<dbReference type="Pfam" id="PF00682">
    <property type="entry name" value="HMGL-like"/>
    <property type="match status" value="1"/>
</dbReference>
<protein>
    <submittedName>
        <fullName evidence="5">Hydroxymethylglutaryl-CoA lyase YngG</fullName>
        <ecNumber evidence="5">4.1.3.4</ecNumber>
    </submittedName>
</protein>
<accession>A0A5E4XX00</accession>
<dbReference type="OrthoDB" id="9784013at2"/>
<evidence type="ECO:0000259" key="4">
    <source>
        <dbReference type="PROSITE" id="PS50991"/>
    </source>
</evidence>
<dbReference type="GO" id="GO:0046951">
    <property type="term" value="P:ketone body biosynthetic process"/>
    <property type="evidence" value="ECO:0007669"/>
    <property type="project" value="TreeGrafter"/>
</dbReference>
<keyword evidence="2" id="KW-0479">Metal-binding</keyword>
<name>A0A5E4XX00_9BURK</name>
<evidence type="ECO:0000313" key="5">
    <source>
        <dbReference type="EMBL" id="VVE40588.1"/>
    </source>
</evidence>
<evidence type="ECO:0000313" key="6">
    <source>
        <dbReference type="Proteomes" id="UP000334380"/>
    </source>
</evidence>
<dbReference type="PROSITE" id="PS50991">
    <property type="entry name" value="PYR_CT"/>
    <property type="match status" value="1"/>
</dbReference>
<dbReference type="PANTHER" id="PTHR42738">
    <property type="entry name" value="HYDROXYMETHYLGLUTARYL-COA LYASE"/>
    <property type="match status" value="1"/>
</dbReference>
<evidence type="ECO:0000256" key="2">
    <source>
        <dbReference type="ARBA" id="ARBA00022723"/>
    </source>
</evidence>
<dbReference type="Proteomes" id="UP000334380">
    <property type="component" value="Unassembled WGS sequence"/>
</dbReference>
<sequence length="318" mass="34696">MRETQHVIVQEVGFRDGLQSICRVMCTEAKKKWIAATYDAGVRHMEVTSFVPPKRLPQLADATEIVDFAIRHPDLTVTALAPNLRGAENALKAGVHRIVAPISVSEKHSLANVRKTPDEMIDEFRRMRELRDSDPSWSGTRVVAGLSTVFGCTYQGYIPERDVRDIVDKVIQAGADAIALGDTTGHATPTHVRRLLEMLLPRAEDKVPSLHLHDTRGLALANAVVALDHGIREFDASLAGLGGCPHAPGATGNVATEDLVYLLHSMGFETGIDLEAMLRARDVLAEHLPGEPLYGYISRPGVLHDSLLPLHSSRGLPQ</sequence>
<organism evidence="5 6">
    <name type="scientific">Pandoraea terrigena</name>
    <dbReference type="NCBI Taxonomy" id="2508292"/>
    <lineage>
        <taxon>Bacteria</taxon>
        <taxon>Pseudomonadati</taxon>
        <taxon>Pseudomonadota</taxon>
        <taxon>Betaproteobacteria</taxon>
        <taxon>Burkholderiales</taxon>
        <taxon>Burkholderiaceae</taxon>
        <taxon>Pandoraea</taxon>
    </lineage>
</organism>
<dbReference type="GO" id="GO:0006552">
    <property type="term" value="P:L-leucine catabolic process"/>
    <property type="evidence" value="ECO:0007669"/>
    <property type="project" value="TreeGrafter"/>
</dbReference>
<dbReference type="EMBL" id="CABPRU010000013">
    <property type="protein sequence ID" value="VVE40588.1"/>
    <property type="molecule type" value="Genomic_DNA"/>
</dbReference>
<evidence type="ECO:0000256" key="3">
    <source>
        <dbReference type="ARBA" id="ARBA00023239"/>
    </source>
</evidence>
<dbReference type="NCBIfam" id="NF004283">
    <property type="entry name" value="PRK05692.1"/>
    <property type="match status" value="1"/>
</dbReference>
<reference evidence="5 6" key="1">
    <citation type="submission" date="2019-08" db="EMBL/GenBank/DDBJ databases">
        <authorList>
            <person name="Peeters C."/>
        </authorList>
    </citation>
    <scope>NUCLEOTIDE SEQUENCE [LARGE SCALE GENOMIC DNA]</scope>
    <source>
        <strain evidence="5 6">LMG 31013</strain>
    </source>
</reference>
<dbReference type="InterPro" id="IPR043594">
    <property type="entry name" value="HMGL"/>
</dbReference>
<feature type="domain" description="Pyruvate carboxyltransferase" evidence="4">
    <location>
        <begin position="7"/>
        <end position="278"/>
    </location>
</feature>
<dbReference type="RefSeq" id="WP_150614528.1">
    <property type="nucleotide sequence ID" value="NZ_CABPRU010000013.1"/>
</dbReference>
<keyword evidence="6" id="KW-1185">Reference proteome</keyword>
<dbReference type="GO" id="GO:0046872">
    <property type="term" value="F:metal ion binding"/>
    <property type="evidence" value="ECO:0007669"/>
    <property type="project" value="UniProtKB-KW"/>
</dbReference>
<dbReference type="PANTHER" id="PTHR42738:SF7">
    <property type="entry name" value="HYDROXYMETHYLGLUTARYL-COA LYASE"/>
    <property type="match status" value="1"/>
</dbReference>
<gene>
    <name evidence="5" type="primary">yngG_3</name>
    <name evidence="5" type="ORF">PTE31013_04156</name>
</gene>
<dbReference type="InterPro" id="IPR013785">
    <property type="entry name" value="Aldolase_TIM"/>
</dbReference>